<evidence type="ECO:0000313" key="2">
    <source>
        <dbReference type="EMBL" id="ODQ71244.1"/>
    </source>
</evidence>
<sequence>MAPLAAEDYHVVAPDQRGYGRTTGWDNRPDLICLVNALGYTEVLSIISNDFGTLPGTYALLLRPDIFKSPVQVSIPFVAPATPAVFRGVDQPGKWTSISV</sequence>
<protein>
    <recommendedName>
        <fullName evidence="1">AB hydrolase-1 domain-containing protein</fullName>
    </recommendedName>
</protein>
<keyword evidence="3" id="KW-1185">Reference proteome</keyword>
<evidence type="ECO:0000259" key="1">
    <source>
        <dbReference type="Pfam" id="PF00561"/>
    </source>
</evidence>
<dbReference type="InterPro" id="IPR000073">
    <property type="entry name" value="AB_hydrolase_1"/>
</dbReference>
<organism evidence="2 3">
    <name type="scientific">Lipomyces starkeyi NRRL Y-11557</name>
    <dbReference type="NCBI Taxonomy" id="675824"/>
    <lineage>
        <taxon>Eukaryota</taxon>
        <taxon>Fungi</taxon>
        <taxon>Dikarya</taxon>
        <taxon>Ascomycota</taxon>
        <taxon>Saccharomycotina</taxon>
        <taxon>Lipomycetes</taxon>
        <taxon>Lipomycetales</taxon>
        <taxon>Lipomycetaceae</taxon>
        <taxon>Lipomyces</taxon>
    </lineage>
</organism>
<dbReference type="Proteomes" id="UP000094385">
    <property type="component" value="Unassembled WGS sequence"/>
</dbReference>
<dbReference type="Gene3D" id="3.40.50.1820">
    <property type="entry name" value="alpha/beta hydrolase"/>
    <property type="match status" value="1"/>
</dbReference>
<reference evidence="2 3" key="1">
    <citation type="journal article" date="2016" name="Proc. Natl. Acad. Sci. U.S.A.">
        <title>Comparative genomics of biotechnologically important yeasts.</title>
        <authorList>
            <person name="Riley R."/>
            <person name="Haridas S."/>
            <person name="Wolfe K.H."/>
            <person name="Lopes M.R."/>
            <person name="Hittinger C.T."/>
            <person name="Goeker M."/>
            <person name="Salamov A.A."/>
            <person name="Wisecaver J.H."/>
            <person name="Long T.M."/>
            <person name="Calvey C.H."/>
            <person name="Aerts A.L."/>
            <person name="Barry K.W."/>
            <person name="Choi C."/>
            <person name="Clum A."/>
            <person name="Coughlan A.Y."/>
            <person name="Deshpande S."/>
            <person name="Douglass A.P."/>
            <person name="Hanson S.J."/>
            <person name="Klenk H.-P."/>
            <person name="LaButti K.M."/>
            <person name="Lapidus A."/>
            <person name="Lindquist E.A."/>
            <person name="Lipzen A.M."/>
            <person name="Meier-Kolthoff J.P."/>
            <person name="Ohm R.A."/>
            <person name="Otillar R.P."/>
            <person name="Pangilinan J.L."/>
            <person name="Peng Y."/>
            <person name="Rokas A."/>
            <person name="Rosa C.A."/>
            <person name="Scheuner C."/>
            <person name="Sibirny A.A."/>
            <person name="Slot J.C."/>
            <person name="Stielow J.B."/>
            <person name="Sun H."/>
            <person name="Kurtzman C.P."/>
            <person name="Blackwell M."/>
            <person name="Grigoriev I.V."/>
            <person name="Jeffries T.W."/>
        </authorList>
    </citation>
    <scope>NUCLEOTIDE SEQUENCE [LARGE SCALE GENOMIC DNA]</scope>
    <source>
        <strain evidence="2 3">NRRL Y-11557</strain>
    </source>
</reference>
<dbReference type="EMBL" id="KV454298">
    <property type="protein sequence ID" value="ODQ71244.1"/>
    <property type="molecule type" value="Genomic_DNA"/>
</dbReference>
<evidence type="ECO:0000313" key="3">
    <source>
        <dbReference type="Proteomes" id="UP000094385"/>
    </source>
</evidence>
<proteinExistence type="predicted"/>
<dbReference type="AlphaFoldDB" id="A0A1E3Q172"/>
<feature type="domain" description="AB hydrolase-1" evidence="1">
    <location>
        <begin position="2"/>
        <end position="88"/>
    </location>
</feature>
<dbReference type="OrthoDB" id="408373at2759"/>
<dbReference type="InterPro" id="IPR029058">
    <property type="entry name" value="AB_hydrolase_fold"/>
</dbReference>
<name>A0A1E3Q172_LIPST</name>
<dbReference type="Pfam" id="PF00561">
    <property type="entry name" value="Abhydrolase_1"/>
    <property type="match status" value="1"/>
</dbReference>
<dbReference type="STRING" id="675824.A0A1E3Q172"/>
<accession>A0A1E3Q172</accession>
<gene>
    <name evidence="2" type="ORF">LIPSTDRAFT_64976</name>
</gene>
<dbReference type="SUPFAM" id="SSF53474">
    <property type="entry name" value="alpha/beta-Hydrolases"/>
    <property type="match status" value="1"/>
</dbReference>